<dbReference type="GeneID" id="16511532"/>
<proteinExistence type="predicted"/>
<dbReference type="RefSeq" id="YP_008318416.1">
    <property type="nucleotide sequence ID" value="NC_021856.1"/>
</dbReference>
<reference evidence="1 2" key="1">
    <citation type="submission" date="2013-02" db="EMBL/GenBank/DDBJ databases">
        <title>phiNIT1 genome sequensing.</title>
        <authorList>
            <person name="Ozaki T."/>
            <person name="Kaneko J."/>
        </authorList>
    </citation>
    <scope>NUCLEOTIDE SEQUENCE [LARGE SCALE GENOMIC DNA]</scope>
    <source>
        <strain evidence="1">PhiNIT1</strain>
    </source>
</reference>
<evidence type="ECO:0008006" key="3">
    <source>
        <dbReference type="Google" id="ProtNLM"/>
    </source>
</evidence>
<sequence length="85" mass="9599">MKKFLLAPALLLALAGCSGNTEEATKDVDWDTDRFTEVAQDELFDDWSYVKTTQDNVTGCQYILTYKDVVTPVLKEDGKPYCVKK</sequence>
<protein>
    <recommendedName>
        <fullName evidence="3">Lipoprotein</fullName>
    </recommendedName>
</protein>
<dbReference type="EMBL" id="AP013029">
    <property type="protein sequence ID" value="BAN59648.1"/>
    <property type="molecule type" value="Genomic_DNA"/>
</dbReference>
<dbReference type="KEGG" id="vg:16511532"/>
<evidence type="ECO:0000313" key="2">
    <source>
        <dbReference type="Proteomes" id="UP000014701"/>
    </source>
</evidence>
<accession>S6ANR4</accession>
<dbReference type="OrthoDB" id="35295at10239"/>
<keyword evidence="2" id="KW-1185">Reference proteome</keyword>
<organism evidence="1 2">
    <name type="scientific">Bacillus phage phiNIT1</name>
    <dbReference type="NCBI Taxonomy" id="207656"/>
    <lineage>
        <taxon>Viruses</taxon>
        <taxon>Duplodnaviria</taxon>
        <taxon>Heunggongvirae</taxon>
        <taxon>Uroviricota</taxon>
        <taxon>Caudoviricetes</taxon>
        <taxon>Herelleviridae</taxon>
        <taxon>Bastillevirinae</taxon>
        <taxon>Nitunavirus</taxon>
        <taxon>Nitunavirus NIT1</taxon>
    </lineage>
</organism>
<dbReference type="Proteomes" id="UP000014701">
    <property type="component" value="Segment"/>
</dbReference>
<evidence type="ECO:0000313" key="1">
    <source>
        <dbReference type="EMBL" id="BAN59648.1"/>
    </source>
</evidence>
<gene>
    <name evidence="1" type="primary">orf85a</name>
</gene>
<name>S6ANR4_9CAUD</name>
<dbReference type="PROSITE" id="PS51257">
    <property type="entry name" value="PROKAR_LIPOPROTEIN"/>
    <property type="match status" value="1"/>
</dbReference>